<proteinExistence type="predicted"/>
<organism evidence="1 2">
    <name type="scientific">Christensenella minuta</name>
    <dbReference type="NCBI Taxonomy" id="626937"/>
    <lineage>
        <taxon>Bacteria</taxon>
        <taxon>Bacillati</taxon>
        <taxon>Bacillota</taxon>
        <taxon>Clostridia</taxon>
        <taxon>Christensenellales</taxon>
        <taxon>Christensenellaceae</taxon>
        <taxon>Christensenella</taxon>
    </lineage>
</organism>
<dbReference type="Proteomes" id="UP000070366">
    <property type="component" value="Unassembled WGS sequence"/>
</dbReference>
<dbReference type="EMBL" id="LSZW01000035">
    <property type="protein sequence ID" value="KXK66627.1"/>
    <property type="molecule type" value="Genomic_DNA"/>
</dbReference>
<name>A0A136Q7H0_9FIRM</name>
<evidence type="ECO:0000313" key="1">
    <source>
        <dbReference type="EMBL" id="KXK66627.1"/>
    </source>
</evidence>
<keyword evidence="2" id="KW-1185">Reference proteome</keyword>
<gene>
    <name evidence="1" type="ORF">HMPREF3293_00458</name>
</gene>
<evidence type="ECO:0000313" key="2">
    <source>
        <dbReference type="Proteomes" id="UP000070366"/>
    </source>
</evidence>
<protein>
    <submittedName>
        <fullName evidence="1">Uncharacterized protein</fullName>
    </submittedName>
</protein>
<dbReference type="AlphaFoldDB" id="A0A136Q7H0"/>
<comment type="caution">
    <text evidence="1">The sequence shown here is derived from an EMBL/GenBank/DDBJ whole genome shotgun (WGS) entry which is preliminary data.</text>
</comment>
<sequence length="42" mass="4792">MIHRQGIILRFSPSSARKEGLKPSGHPTYPFVSLFIRIPDIK</sequence>
<reference evidence="2" key="1">
    <citation type="submission" date="2016-02" db="EMBL/GenBank/DDBJ databases">
        <authorList>
            <person name="Mitreva M."/>
            <person name="Pepin K.H."/>
            <person name="Mihindukulasuriya K.A."/>
            <person name="Fulton R."/>
            <person name="Fronick C."/>
            <person name="O'Laughlin M."/>
            <person name="Miner T."/>
            <person name="Herter B."/>
            <person name="Rosa B.A."/>
            <person name="Cordes M."/>
            <person name="Tomlinson C."/>
            <person name="Wollam A."/>
            <person name="Palsikar V.B."/>
            <person name="Mardis E.R."/>
            <person name="Wilson R.K."/>
        </authorList>
    </citation>
    <scope>NUCLEOTIDE SEQUENCE [LARGE SCALE GENOMIC DNA]</scope>
    <source>
        <strain evidence="2">DSM 22607</strain>
    </source>
</reference>
<accession>A0A136Q7H0</accession>